<feature type="compositionally biased region" description="Acidic residues" evidence="2">
    <location>
        <begin position="266"/>
        <end position="281"/>
    </location>
</feature>
<dbReference type="Proteomes" id="UP000318582">
    <property type="component" value="Unassembled WGS sequence"/>
</dbReference>
<dbReference type="PANTHER" id="PTHR33768">
    <property type="entry name" value="MIP11318P"/>
    <property type="match status" value="1"/>
</dbReference>
<feature type="compositionally biased region" description="Polar residues" evidence="2">
    <location>
        <begin position="1"/>
        <end position="10"/>
    </location>
</feature>
<dbReference type="AlphaFoldDB" id="A0A507EH82"/>
<feature type="region of interest" description="Disordered" evidence="2">
    <location>
        <begin position="1"/>
        <end position="69"/>
    </location>
</feature>
<feature type="region of interest" description="Disordered" evidence="2">
    <location>
        <begin position="244"/>
        <end position="395"/>
    </location>
</feature>
<evidence type="ECO:0000313" key="4">
    <source>
        <dbReference type="Proteomes" id="UP000318582"/>
    </source>
</evidence>
<dbReference type="PANTHER" id="PTHR33768:SF3">
    <property type="entry name" value="MIP11318P"/>
    <property type="match status" value="1"/>
</dbReference>
<name>A0A507EH82_9FUNG</name>
<proteinExistence type="inferred from homology"/>
<evidence type="ECO:0000256" key="1">
    <source>
        <dbReference type="ARBA" id="ARBA00008315"/>
    </source>
</evidence>
<accession>A0A507EH82</accession>
<dbReference type="InterPro" id="IPR038792">
    <property type="entry name" value="CFAP97D1/2"/>
</dbReference>
<feature type="compositionally biased region" description="Basic and acidic residues" evidence="2">
    <location>
        <begin position="312"/>
        <end position="334"/>
    </location>
</feature>
<comment type="similarity">
    <text evidence="1">Belongs to the CFAP97 family.</text>
</comment>
<comment type="caution">
    <text evidence="3">The sequence shown here is derived from an EMBL/GenBank/DDBJ whole genome shotgun (WGS) entry which is preliminary data.</text>
</comment>
<dbReference type="Pfam" id="PF13879">
    <property type="entry name" value="Hmw_CFAP97"/>
    <property type="match status" value="1"/>
</dbReference>
<organism evidence="3 4">
    <name type="scientific">Powellomyces hirtus</name>
    <dbReference type="NCBI Taxonomy" id="109895"/>
    <lineage>
        <taxon>Eukaryota</taxon>
        <taxon>Fungi</taxon>
        <taxon>Fungi incertae sedis</taxon>
        <taxon>Chytridiomycota</taxon>
        <taxon>Chytridiomycota incertae sedis</taxon>
        <taxon>Chytridiomycetes</taxon>
        <taxon>Spizellomycetales</taxon>
        <taxon>Powellomycetaceae</taxon>
        <taxon>Powellomyces</taxon>
    </lineage>
</organism>
<reference evidence="3 4" key="1">
    <citation type="journal article" date="2019" name="Sci. Rep.">
        <title>Comparative genomics of chytrid fungi reveal insights into the obligate biotrophic and pathogenic lifestyle of Synchytrium endobioticum.</title>
        <authorList>
            <person name="van de Vossenberg B.T.L.H."/>
            <person name="Warris S."/>
            <person name="Nguyen H.D.T."/>
            <person name="van Gent-Pelzer M.P.E."/>
            <person name="Joly D.L."/>
            <person name="van de Geest H.C."/>
            <person name="Bonants P.J.M."/>
            <person name="Smith D.S."/>
            <person name="Levesque C.A."/>
            <person name="van der Lee T.A.J."/>
        </authorList>
    </citation>
    <scope>NUCLEOTIDE SEQUENCE [LARGE SCALE GENOMIC DNA]</scope>
    <source>
        <strain evidence="3 4">CBS 809.83</strain>
    </source>
</reference>
<dbReference type="EMBL" id="QEAQ01000002">
    <property type="protein sequence ID" value="TPX62558.1"/>
    <property type="molecule type" value="Genomic_DNA"/>
</dbReference>
<dbReference type="STRING" id="109895.A0A507EH82"/>
<keyword evidence="4" id="KW-1185">Reference proteome</keyword>
<sequence>MSVQGKNVSPPQRRDRGSNSLSARPPFSVDTAISKSLRPKLDPFGLRSASASTVPGIKPLPPPTPATAHRRYTPVYKCSNRLLAKRWDDTAARRHREKIASMKPAIDNKPPQRCSHLEMGLKKLRQEQEKSHRIQEENIILLNRMARQLQAPQGFSNIDANYHVKETHRKLPSNNRVKQKQAQELEQANQAMVERIAEQPPVYSREAWSEARRQNLVYFANHTRFPETYQEIFEREGVRLPYGQAQHLTPQTSKPVAARLTRESDAGEESDTGDEAEEDAGGTDVNDDIHPRADTGDEVDKDASQIDDDDDIQPRAKEAWASHEPRALIVEKTHIFKPPKPVSKRPRSAGPQQREEGKALRSGRHSAERVSSPPARVMSQRGTSSKAVRMAVTFS</sequence>
<protein>
    <submittedName>
        <fullName evidence="3">Uncharacterized protein</fullName>
    </submittedName>
</protein>
<feature type="compositionally biased region" description="Acidic residues" evidence="2">
    <location>
        <begin position="296"/>
        <end position="311"/>
    </location>
</feature>
<evidence type="ECO:0000313" key="3">
    <source>
        <dbReference type="EMBL" id="TPX62558.1"/>
    </source>
</evidence>
<dbReference type="InterPro" id="IPR029488">
    <property type="entry name" value="Hmw/CFAP97"/>
</dbReference>
<evidence type="ECO:0000256" key="2">
    <source>
        <dbReference type="SAM" id="MobiDB-lite"/>
    </source>
</evidence>
<gene>
    <name evidence="3" type="ORF">PhCBS80983_g00339</name>
</gene>